<dbReference type="InterPro" id="IPR020904">
    <property type="entry name" value="Sc_DH/Rdtase_CS"/>
</dbReference>
<dbReference type="PRINTS" id="PR00080">
    <property type="entry name" value="SDRFAMILY"/>
</dbReference>
<accession>A0A8E1WKU3</accession>
<dbReference type="GO" id="GO:0016491">
    <property type="term" value="F:oxidoreductase activity"/>
    <property type="evidence" value="ECO:0007669"/>
    <property type="project" value="UniProtKB-KW"/>
</dbReference>
<comment type="similarity">
    <text evidence="1">Belongs to the short-chain dehydrogenases/reductases (SDR) family.</text>
</comment>
<name>A0A8E1WKU3_9HYPH</name>
<dbReference type="InterPro" id="IPR002347">
    <property type="entry name" value="SDR_fam"/>
</dbReference>
<dbReference type="PRINTS" id="PR00081">
    <property type="entry name" value="GDHRDH"/>
</dbReference>
<evidence type="ECO:0000313" key="5">
    <source>
        <dbReference type="Proteomes" id="UP000532373"/>
    </source>
</evidence>
<dbReference type="SMART" id="SM00822">
    <property type="entry name" value="PKS_KR"/>
    <property type="match status" value="1"/>
</dbReference>
<dbReference type="FunFam" id="3.40.50.720:FF:000084">
    <property type="entry name" value="Short-chain dehydrogenase reductase"/>
    <property type="match status" value="1"/>
</dbReference>
<evidence type="ECO:0000256" key="2">
    <source>
        <dbReference type="ARBA" id="ARBA00023002"/>
    </source>
</evidence>
<organism evidence="4 5">
    <name type="scientific">Aminobacter carboxidus</name>
    <dbReference type="NCBI Taxonomy" id="376165"/>
    <lineage>
        <taxon>Bacteria</taxon>
        <taxon>Pseudomonadati</taxon>
        <taxon>Pseudomonadota</taxon>
        <taxon>Alphaproteobacteria</taxon>
        <taxon>Hyphomicrobiales</taxon>
        <taxon>Phyllobacteriaceae</taxon>
        <taxon>Aminobacter</taxon>
    </lineage>
</organism>
<dbReference type="Gene3D" id="3.40.50.720">
    <property type="entry name" value="NAD(P)-binding Rossmann-like Domain"/>
    <property type="match status" value="1"/>
</dbReference>
<dbReference type="SUPFAM" id="SSF51735">
    <property type="entry name" value="NAD(P)-binding Rossmann-fold domains"/>
    <property type="match status" value="1"/>
</dbReference>
<dbReference type="NCBIfam" id="NF005559">
    <property type="entry name" value="PRK07231.1"/>
    <property type="match status" value="1"/>
</dbReference>
<gene>
    <name evidence="4" type="ORF">HNQ96_005109</name>
</gene>
<keyword evidence="2" id="KW-0560">Oxidoreductase</keyword>
<dbReference type="Proteomes" id="UP000532373">
    <property type="component" value="Unassembled WGS sequence"/>
</dbReference>
<reference evidence="4 5" key="1">
    <citation type="submission" date="2020-08" db="EMBL/GenBank/DDBJ databases">
        <title>Genomic Encyclopedia of Type Strains, Phase IV (KMG-IV): sequencing the most valuable type-strain genomes for metagenomic binning, comparative biology and taxonomic classification.</title>
        <authorList>
            <person name="Goeker M."/>
        </authorList>
    </citation>
    <scope>NUCLEOTIDE SEQUENCE [LARGE SCALE GENOMIC DNA]</scope>
    <source>
        <strain evidence="4 5">DSM 17454</strain>
    </source>
</reference>
<dbReference type="Pfam" id="PF13561">
    <property type="entry name" value="adh_short_C2"/>
    <property type="match status" value="1"/>
</dbReference>
<proteinExistence type="inferred from homology"/>
<dbReference type="InterPro" id="IPR057326">
    <property type="entry name" value="KR_dom"/>
</dbReference>
<dbReference type="AlphaFoldDB" id="A0A8E1WKU3"/>
<evidence type="ECO:0000259" key="3">
    <source>
        <dbReference type="SMART" id="SM00822"/>
    </source>
</evidence>
<comment type="caution">
    <text evidence="4">The sequence shown here is derived from an EMBL/GenBank/DDBJ whole genome shotgun (WGS) entry which is preliminary data.</text>
</comment>
<dbReference type="PANTHER" id="PTHR24321:SF15">
    <property type="entry name" value="OXIDOREDUCTASE UCPA"/>
    <property type="match status" value="1"/>
</dbReference>
<protein>
    <submittedName>
        <fullName evidence="4">NAD(P)-dependent dehydrogenase (Short-subunit alcohol dehydrogenase family)</fullName>
    </submittedName>
</protein>
<dbReference type="PANTHER" id="PTHR24321">
    <property type="entry name" value="DEHYDROGENASES, SHORT CHAIN"/>
    <property type="match status" value="1"/>
</dbReference>
<evidence type="ECO:0000313" key="4">
    <source>
        <dbReference type="EMBL" id="MBB6469220.1"/>
    </source>
</evidence>
<sequence length="257" mass="26616">MGRVEGKVAIVTGAASGMGEASARLLARQGAAVVVSDLQADKGRQVAEAIRIAGGRSLYAEHDVTSEAGWQEVMAKTREAFGGLHILINNAGVGTPFGSVEDLSLDDWRQVMAVNLEGVFLGTKFGIEAMRACGKGGSIVNFSSTMGIVGSPSTAAYVASKGGVKLFTKSAALHCARERYGIRVNSICPGWIRTPMSSDALDKLAEGGVGNKAVELTPLGRVGEPDDVAYGVLYLASDESGFVTGTELVIDGGYTAQ</sequence>
<dbReference type="EMBL" id="JACHGI010000015">
    <property type="protein sequence ID" value="MBB6469220.1"/>
    <property type="molecule type" value="Genomic_DNA"/>
</dbReference>
<dbReference type="RefSeq" id="WP_184772419.1">
    <property type="nucleotide sequence ID" value="NZ_JACHGI010000015.1"/>
</dbReference>
<dbReference type="PROSITE" id="PS00061">
    <property type="entry name" value="ADH_SHORT"/>
    <property type="match status" value="1"/>
</dbReference>
<dbReference type="InterPro" id="IPR036291">
    <property type="entry name" value="NAD(P)-bd_dom_sf"/>
</dbReference>
<feature type="domain" description="Ketoreductase" evidence="3">
    <location>
        <begin position="7"/>
        <end position="194"/>
    </location>
</feature>
<evidence type="ECO:0000256" key="1">
    <source>
        <dbReference type="ARBA" id="ARBA00006484"/>
    </source>
</evidence>